<accession>A0ABS5K520</accession>
<organism evidence="1 2">
    <name type="scientific">Carboxylicivirga mesophila</name>
    <dbReference type="NCBI Taxonomy" id="1166478"/>
    <lineage>
        <taxon>Bacteria</taxon>
        <taxon>Pseudomonadati</taxon>
        <taxon>Bacteroidota</taxon>
        <taxon>Bacteroidia</taxon>
        <taxon>Marinilabiliales</taxon>
        <taxon>Marinilabiliaceae</taxon>
        <taxon>Carboxylicivirga</taxon>
    </lineage>
</organism>
<evidence type="ECO:0000313" key="2">
    <source>
        <dbReference type="Proteomes" id="UP000721861"/>
    </source>
</evidence>
<evidence type="ECO:0000313" key="1">
    <source>
        <dbReference type="EMBL" id="MBS2210099.1"/>
    </source>
</evidence>
<sequence length="67" mass="8060">MNRNLHLRYCKTCLHHKKDMKSGILCRLTNELPSFEVECNTYHEDQFLKEKYNLEEVGKCLTYHQAN</sequence>
<name>A0ABS5K520_9BACT</name>
<reference evidence="1 2" key="1">
    <citation type="journal article" date="2014" name="Int. J. Syst. Evol. Microbiol.">
        <title>Carboxylicivirga gen. nov. in the family Marinilabiliaceae with two novel species, Carboxylicivirga mesophila sp. nov. and Carboxylicivirga taeanensis sp. nov., and reclassification of Cytophaga fermentans as Saccharicrinis fermentans gen. nov., comb. nov.</title>
        <authorList>
            <person name="Yang S.H."/>
            <person name="Seo H.S."/>
            <person name="Woo J.H."/>
            <person name="Oh H.M."/>
            <person name="Jang H."/>
            <person name="Lee J.H."/>
            <person name="Kim S.J."/>
            <person name="Kwon K.K."/>
        </authorList>
    </citation>
    <scope>NUCLEOTIDE SEQUENCE [LARGE SCALE GENOMIC DNA]</scope>
    <source>
        <strain evidence="1 2">JCM 18290</strain>
    </source>
</reference>
<keyword evidence="2" id="KW-1185">Reference proteome</keyword>
<dbReference type="Proteomes" id="UP000721861">
    <property type="component" value="Unassembled WGS sequence"/>
</dbReference>
<comment type="caution">
    <text evidence="1">The sequence shown here is derived from an EMBL/GenBank/DDBJ whole genome shotgun (WGS) entry which is preliminary data.</text>
</comment>
<dbReference type="RefSeq" id="WP_212224464.1">
    <property type="nucleotide sequence ID" value="NZ_JAGUCN010000001.1"/>
</dbReference>
<gene>
    <name evidence="1" type="ORF">KEM09_01715</name>
</gene>
<protein>
    <submittedName>
        <fullName evidence="1">Uncharacterized protein</fullName>
    </submittedName>
</protein>
<proteinExistence type="predicted"/>
<dbReference type="EMBL" id="JAGUCN010000001">
    <property type="protein sequence ID" value="MBS2210099.1"/>
    <property type="molecule type" value="Genomic_DNA"/>
</dbReference>